<evidence type="ECO:0000256" key="1">
    <source>
        <dbReference type="SAM" id="MobiDB-lite"/>
    </source>
</evidence>
<feature type="region of interest" description="Disordered" evidence="1">
    <location>
        <begin position="104"/>
        <end position="124"/>
    </location>
</feature>
<keyword evidence="3" id="KW-1185">Reference proteome</keyword>
<reference evidence="3" key="1">
    <citation type="journal article" date="2019" name="Int. J. Syst. Evol. Microbiol.">
        <title>The Global Catalogue of Microorganisms (GCM) 10K type strain sequencing project: providing services to taxonomists for standard genome sequencing and annotation.</title>
        <authorList>
            <consortium name="The Broad Institute Genomics Platform"/>
            <consortium name="The Broad Institute Genome Sequencing Center for Infectious Disease"/>
            <person name="Wu L."/>
            <person name="Ma J."/>
        </authorList>
    </citation>
    <scope>NUCLEOTIDE SEQUENCE [LARGE SCALE GENOMIC DNA]</scope>
    <source>
        <strain evidence="3">JCM 4565</strain>
    </source>
</reference>
<evidence type="ECO:0000313" key="3">
    <source>
        <dbReference type="Proteomes" id="UP001500063"/>
    </source>
</evidence>
<feature type="compositionally biased region" description="Basic residues" evidence="1">
    <location>
        <begin position="110"/>
        <end position="124"/>
    </location>
</feature>
<comment type="caution">
    <text evidence="2">The sequence shown here is derived from an EMBL/GenBank/DDBJ whole genome shotgun (WGS) entry which is preliminary data.</text>
</comment>
<organism evidence="2 3">
    <name type="scientific">Streptomyces blastmyceticus</name>
    <dbReference type="NCBI Taxonomy" id="68180"/>
    <lineage>
        <taxon>Bacteria</taxon>
        <taxon>Bacillati</taxon>
        <taxon>Actinomycetota</taxon>
        <taxon>Actinomycetes</taxon>
        <taxon>Kitasatosporales</taxon>
        <taxon>Streptomycetaceae</taxon>
        <taxon>Streptomyces</taxon>
    </lineage>
</organism>
<sequence>MQNKAPGDSGSVYIMLRAQPDRKVGHVFKNRKASGSKQGNAVSMPTVGNESTAIAEPRAAYAEPSISIAMRVGTVFAVITYQDSQKNQGSSRVLLGLAKHSGEFPDQISHRARSPARSVHSRRP</sequence>
<proteinExistence type="predicted"/>
<accession>A0ABP3GHJ0</accession>
<gene>
    <name evidence="2" type="ORF">GCM10010319_22650</name>
</gene>
<dbReference type="RefSeq" id="WP_344117642.1">
    <property type="nucleotide sequence ID" value="NZ_BAAABW010000013.1"/>
</dbReference>
<dbReference type="EMBL" id="BAAABW010000013">
    <property type="protein sequence ID" value="GAA0345767.1"/>
    <property type="molecule type" value="Genomic_DNA"/>
</dbReference>
<name>A0ABP3GHJ0_9ACTN</name>
<dbReference type="Proteomes" id="UP001500063">
    <property type="component" value="Unassembled WGS sequence"/>
</dbReference>
<evidence type="ECO:0000313" key="2">
    <source>
        <dbReference type="EMBL" id="GAA0345767.1"/>
    </source>
</evidence>
<protein>
    <submittedName>
        <fullName evidence="2">Uncharacterized protein</fullName>
    </submittedName>
</protein>